<dbReference type="GO" id="GO:0016787">
    <property type="term" value="F:hydrolase activity"/>
    <property type="evidence" value="ECO:0007669"/>
    <property type="project" value="UniProtKB-KW"/>
</dbReference>
<evidence type="ECO:0000256" key="10">
    <source>
        <dbReference type="ARBA" id="ARBA00038002"/>
    </source>
</evidence>
<evidence type="ECO:0000313" key="18">
    <source>
        <dbReference type="EMBL" id="CAH7670735.1"/>
    </source>
</evidence>
<comment type="subcellular location">
    <subcellularLocation>
        <location evidence="1">Nucleus</location>
        <location evidence="1">Nucleolus</location>
    </subcellularLocation>
</comment>
<dbReference type="GO" id="GO:0005524">
    <property type="term" value="F:ATP binding"/>
    <property type="evidence" value="ECO:0007669"/>
    <property type="project" value="UniProtKB-UniRule"/>
</dbReference>
<dbReference type="Gene3D" id="3.40.50.300">
    <property type="entry name" value="P-loop containing nucleotide triphosphate hydrolases"/>
    <property type="match status" value="2"/>
</dbReference>
<dbReference type="GO" id="GO:0003723">
    <property type="term" value="F:RNA binding"/>
    <property type="evidence" value="ECO:0007669"/>
    <property type="project" value="UniProtKB-UniRule"/>
</dbReference>
<keyword evidence="19" id="KW-1185">Reference proteome</keyword>
<gene>
    <name evidence="18" type="ORF">PPACK8108_LOCUS5462</name>
</gene>
<keyword evidence="8 13" id="KW-0694">RNA-binding</keyword>
<dbReference type="InterPro" id="IPR014001">
    <property type="entry name" value="Helicase_ATP-bd"/>
</dbReference>
<dbReference type="Pfam" id="PF13959">
    <property type="entry name" value="CTE_SPB4"/>
    <property type="match status" value="1"/>
</dbReference>
<feature type="short sequence motif" description="Q motif" evidence="11">
    <location>
        <begin position="10"/>
        <end position="38"/>
    </location>
</feature>
<comment type="similarity">
    <text evidence="10">Belongs to the DEAD box helicase family. DDX55/SPB4 subfamily.</text>
</comment>
<evidence type="ECO:0000313" key="19">
    <source>
        <dbReference type="Proteomes" id="UP001153365"/>
    </source>
</evidence>
<feature type="compositionally biased region" description="Basic and acidic residues" evidence="14">
    <location>
        <begin position="638"/>
        <end position="652"/>
    </location>
</feature>
<dbReference type="InterPro" id="IPR001650">
    <property type="entry name" value="Helicase_C-like"/>
</dbReference>
<dbReference type="PROSITE" id="PS00039">
    <property type="entry name" value="DEAD_ATP_HELICASE"/>
    <property type="match status" value="1"/>
</dbReference>
<dbReference type="PANTHER" id="PTHR24031">
    <property type="entry name" value="RNA HELICASE"/>
    <property type="match status" value="1"/>
</dbReference>
<evidence type="ECO:0000256" key="6">
    <source>
        <dbReference type="ARBA" id="ARBA00022806"/>
    </source>
</evidence>
<evidence type="ECO:0000256" key="13">
    <source>
        <dbReference type="RuleBase" id="RU365068"/>
    </source>
</evidence>
<dbReference type="InterPro" id="IPR000629">
    <property type="entry name" value="RNA-helicase_DEAD-box_CS"/>
</dbReference>
<comment type="function">
    <text evidence="13">RNA helicase.</text>
</comment>
<dbReference type="PROSITE" id="PS51194">
    <property type="entry name" value="HELICASE_CTER"/>
    <property type="match status" value="1"/>
</dbReference>
<keyword evidence="4 12" id="KW-0547">Nucleotide-binding</keyword>
<comment type="catalytic activity">
    <reaction evidence="13">
        <text>ATP + H2O = ADP + phosphate + H(+)</text>
        <dbReference type="Rhea" id="RHEA:13065"/>
        <dbReference type="ChEBI" id="CHEBI:15377"/>
        <dbReference type="ChEBI" id="CHEBI:15378"/>
        <dbReference type="ChEBI" id="CHEBI:30616"/>
        <dbReference type="ChEBI" id="CHEBI:43474"/>
        <dbReference type="ChEBI" id="CHEBI:456216"/>
        <dbReference type="EC" id="3.6.4.13"/>
    </reaction>
</comment>
<organism evidence="18 19">
    <name type="scientific">Phakopsora pachyrhizi</name>
    <name type="common">Asian soybean rust disease fungus</name>
    <dbReference type="NCBI Taxonomy" id="170000"/>
    <lineage>
        <taxon>Eukaryota</taxon>
        <taxon>Fungi</taxon>
        <taxon>Dikarya</taxon>
        <taxon>Basidiomycota</taxon>
        <taxon>Pucciniomycotina</taxon>
        <taxon>Pucciniomycetes</taxon>
        <taxon>Pucciniales</taxon>
        <taxon>Phakopsoraceae</taxon>
        <taxon>Phakopsora</taxon>
    </lineage>
</organism>
<feature type="domain" description="Helicase C-terminal" evidence="16">
    <location>
        <begin position="293"/>
        <end position="489"/>
    </location>
</feature>
<protein>
    <recommendedName>
        <fullName evidence="13">ATP-dependent RNA helicase</fullName>
        <ecNumber evidence="13">3.6.4.13</ecNumber>
    </recommendedName>
</protein>
<dbReference type="Pfam" id="PF00270">
    <property type="entry name" value="DEAD"/>
    <property type="match status" value="1"/>
</dbReference>
<dbReference type="InterPro" id="IPR025313">
    <property type="entry name" value="SPB4-like_CTE"/>
</dbReference>
<dbReference type="GO" id="GO:0006364">
    <property type="term" value="P:rRNA processing"/>
    <property type="evidence" value="ECO:0007669"/>
    <property type="project" value="UniProtKB-KW"/>
</dbReference>
<feature type="region of interest" description="Disordered" evidence="14">
    <location>
        <begin position="636"/>
        <end position="658"/>
    </location>
</feature>
<evidence type="ECO:0000256" key="2">
    <source>
        <dbReference type="ARBA" id="ARBA00022517"/>
    </source>
</evidence>
<keyword evidence="9" id="KW-0175">Coiled coil</keyword>
<dbReference type="GO" id="GO:0003724">
    <property type="term" value="F:RNA helicase activity"/>
    <property type="evidence" value="ECO:0007669"/>
    <property type="project" value="UniProtKB-EC"/>
</dbReference>
<evidence type="ECO:0000259" key="17">
    <source>
        <dbReference type="PROSITE" id="PS51195"/>
    </source>
</evidence>
<dbReference type="CDD" id="cd17960">
    <property type="entry name" value="DEADc_DDX55"/>
    <property type="match status" value="1"/>
</dbReference>
<evidence type="ECO:0000256" key="11">
    <source>
        <dbReference type="PROSITE-ProRule" id="PRU00552"/>
    </source>
</evidence>
<comment type="caution">
    <text evidence="18">The sequence shown here is derived from an EMBL/GenBank/DDBJ whole genome shotgun (WGS) entry which is preliminary data.</text>
</comment>
<dbReference type="InterPro" id="IPR056330">
    <property type="entry name" value="CTT_SPB4"/>
</dbReference>
<dbReference type="GO" id="GO:0005730">
    <property type="term" value="C:nucleolus"/>
    <property type="evidence" value="ECO:0007669"/>
    <property type="project" value="UniProtKB-SubCell"/>
</dbReference>
<evidence type="ECO:0000256" key="5">
    <source>
        <dbReference type="ARBA" id="ARBA00022801"/>
    </source>
</evidence>
<dbReference type="AlphaFoldDB" id="A0AAV0AQY8"/>
<keyword evidence="3" id="KW-0698">rRNA processing</keyword>
<dbReference type="SMART" id="SM00487">
    <property type="entry name" value="DEXDc"/>
    <property type="match status" value="1"/>
</dbReference>
<feature type="domain" description="Helicase ATP-binding" evidence="15">
    <location>
        <begin position="39"/>
        <end position="258"/>
    </location>
</feature>
<evidence type="ECO:0000256" key="7">
    <source>
        <dbReference type="ARBA" id="ARBA00022840"/>
    </source>
</evidence>
<dbReference type="Pfam" id="PF00271">
    <property type="entry name" value="Helicase_C"/>
    <property type="match status" value="1"/>
</dbReference>
<dbReference type="CDD" id="cd18787">
    <property type="entry name" value="SF2_C_DEAD"/>
    <property type="match status" value="1"/>
</dbReference>
<keyword evidence="7 12" id="KW-0067">ATP-binding</keyword>
<dbReference type="SMART" id="SM01178">
    <property type="entry name" value="DUF4217"/>
    <property type="match status" value="1"/>
</dbReference>
<dbReference type="InterPro" id="IPR027417">
    <property type="entry name" value="P-loop_NTPase"/>
</dbReference>
<evidence type="ECO:0000256" key="1">
    <source>
        <dbReference type="ARBA" id="ARBA00004604"/>
    </source>
</evidence>
<name>A0AAV0AQY8_PHAPC</name>
<comment type="domain">
    <text evidence="13">The Q motif is unique to and characteristic of the DEAD box family of RNA helicases and controls ATP binding and hydrolysis.</text>
</comment>
<evidence type="ECO:0000256" key="8">
    <source>
        <dbReference type="ARBA" id="ARBA00022884"/>
    </source>
</evidence>
<dbReference type="PROSITE" id="PS51195">
    <property type="entry name" value="Q_MOTIF"/>
    <property type="match status" value="1"/>
</dbReference>
<dbReference type="Pfam" id="PF23681">
    <property type="entry name" value="CTT_SPB4"/>
    <property type="match status" value="1"/>
</dbReference>
<evidence type="ECO:0000256" key="4">
    <source>
        <dbReference type="ARBA" id="ARBA00022741"/>
    </source>
</evidence>
<evidence type="ECO:0000256" key="3">
    <source>
        <dbReference type="ARBA" id="ARBA00022552"/>
    </source>
</evidence>
<keyword evidence="2" id="KW-0690">Ribosome biogenesis</keyword>
<accession>A0AAV0AQY8</accession>
<evidence type="ECO:0000256" key="9">
    <source>
        <dbReference type="ARBA" id="ARBA00023054"/>
    </source>
</evidence>
<evidence type="ECO:0000256" key="14">
    <source>
        <dbReference type="SAM" id="MobiDB-lite"/>
    </source>
</evidence>
<keyword evidence="6 12" id="KW-0347">Helicase</keyword>
<proteinExistence type="inferred from homology"/>
<dbReference type="SUPFAM" id="SSF52540">
    <property type="entry name" value="P-loop containing nucleoside triphosphate hydrolases"/>
    <property type="match status" value="1"/>
</dbReference>
<dbReference type="SMART" id="SM00490">
    <property type="entry name" value="HELICc"/>
    <property type="match status" value="1"/>
</dbReference>
<dbReference type="Proteomes" id="UP001153365">
    <property type="component" value="Unassembled WGS sequence"/>
</dbReference>
<evidence type="ECO:0000259" key="16">
    <source>
        <dbReference type="PROSITE" id="PS51194"/>
    </source>
</evidence>
<dbReference type="EC" id="3.6.4.13" evidence="13"/>
<dbReference type="PROSITE" id="PS51192">
    <property type="entry name" value="HELICASE_ATP_BIND_1"/>
    <property type="match status" value="1"/>
</dbReference>
<reference evidence="18" key="1">
    <citation type="submission" date="2022-06" db="EMBL/GenBank/DDBJ databases">
        <authorList>
            <consortium name="SYNGENTA / RWTH Aachen University"/>
        </authorList>
    </citation>
    <scope>NUCLEOTIDE SEQUENCE</scope>
</reference>
<keyword evidence="5 12" id="KW-0378">Hydrolase</keyword>
<evidence type="ECO:0000256" key="12">
    <source>
        <dbReference type="RuleBase" id="RU000492"/>
    </source>
</evidence>
<feature type="domain" description="DEAD-box RNA helicase Q" evidence="17">
    <location>
        <begin position="10"/>
        <end position="38"/>
    </location>
</feature>
<evidence type="ECO:0000259" key="15">
    <source>
        <dbReference type="PROSITE" id="PS51192"/>
    </source>
</evidence>
<sequence length="703" mass="79210">MASSKLPRLFSELEPPLTGWVNDAVSAMGFDQMTPVQASTIPLFMQNKDVVAVTGSGKTLSFVIPIIEKLLKLGPRNPCDIGAIVISPTRELAQQIHGVFNNFLESQPCTNDSDQAGPSTLPLNDPFLKVMLLIGGTGHRSIKHDLSEFKDRGANILVGTPGRLEEFLLGYSTLEKTKKAKSMDLSSASLFHKHANLKGLEVLVLDEADRLLDLGFAPVLSSIMNNLPKQRRTGLFSATLLNDGLTELIRVGLRNPVKVVVKVQTATDKLKEDNESPLGLRNYYVSVPKIEWKMSQFVRILNNMAYPKENKKHSSRKIIAYFATCGFVEYFYKILSTVNELKSFTLYSLHGQQSPKRRSITFEAFKNSPASIPTVLLCTDLVARGLDLPDVDAVIQYDPPKDIRNFSHRIGRTARAGREGEAIVMLQSERELDYVSYLDIKKIKLLQKPYLSFSGCGVDLSNDRSFMDSEANNFNNRVKEIVKSDRDLHDRAVKALVSYVQFYSKHEASYIFSLDHLDVLSLAFNGFGLVRLPKMPELKKYCCEGGPLTDQGFAANEEFDWKSYKYLDPAKEANRVENIKNQVQKPIAPKKSKQMIGLAPVDNKIMKLESQKVPTKAPWSNKINSKISKEQKRLKRLKNNESSKKREEKDDCNQEDMEADWKELIRENKARKKLKRDKKVQLIEDAKTTSSTETISSFFDGLV</sequence>
<dbReference type="InterPro" id="IPR011545">
    <property type="entry name" value="DEAD/DEAH_box_helicase_dom"/>
</dbReference>
<dbReference type="EMBL" id="CALTRL010001059">
    <property type="protein sequence ID" value="CAH7670735.1"/>
    <property type="molecule type" value="Genomic_DNA"/>
</dbReference>
<dbReference type="InterPro" id="IPR014014">
    <property type="entry name" value="RNA_helicase_DEAD_Q_motif"/>
</dbReference>